<keyword evidence="6 9" id="KW-0238">DNA-binding</keyword>
<dbReference type="PANTHER" id="PTHR30349:SF77">
    <property type="entry name" value="TYROSINE RECOMBINASE XERC"/>
    <property type="match status" value="1"/>
</dbReference>
<dbReference type="InterPro" id="IPR050090">
    <property type="entry name" value="Tyrosine_recombinase_XerCD"/>
</dbReference>
<dbReference type="InterPro" id="IPR023009">
    <property type="entry name" value="Tyrosine_recombinase_XerC/XerD"/>
</dbReference>
<keyword evidence="8 9" id="KW-0131">Cell cycle</keyword>
<dbReference type="HAMAP" id="MF_01808">
    <property type="entry name" value="Recomb_XerC_XerD"/>
    <property type="match status" value="1"/>
</dbReference>
<accession>A0ABT1G0Z0</accession>
<keyword evidence="2 9" id="KW-0963">Cytoplasm</keyword>
<evidence type="ECO:0000256" key="5">
    <source>
        <dbReference type="ARBA" id="ARBA00022908"/>
    </source>
</evidence>
<keyword evidence="7 9" id="KW-0233">DNA recombination</keyword>
<dbReference type="InterPro" id="IPR013762">
    <property type="entry name" value="Integrase-like_cat_sf"/>
</dbReference>
<name>A0ABT1G0Z0_9CORY</name>
<dbReference type="SUPFAM" id="SSF47823">
    <property type="entry name" value="lambda integrase-like, N-terminal domain"/>
    <property type="match status" value="1"/>
</dbReference>
<keyword evidence="4 9" id="KW-0159">Chromosome partition</keyword>
<feature type="active site" evidence="9">
    <location>
        <position position="257"/>
    </location>
</feature>
<evidence type="ECO:0000313" key="13">
    <source>
        <dbReference type="Proteomes" id="UP001204000"/>
    </source>
</evidence>
<dbReference type="NCBIfam" id="NF001399">
    <property type="entry name" value="PRK00283.1"/>
    <property type="match status" value="1"/>
</dbReference>
<dbReference type="PROSITE" id="PS51900">
    <property type="entry name" value="CB"/>
    <property type="match status" value="1"/>
</dbReference>
<feature type="active site" evidence="9">
    <location>
        <position position="163"/>
    </location>
</feature>
<comment type="similarity">
    <text evidence="9">Belongs to the 'phage' integrase family. XerC subfamily.</text>
</comment>
<dbReference type="SUPFAM" id="SSF56349">
    <property type="entry name" value="DNA breaking-rejoining enzymes"/>
    <property type="match status" value="1"/>
</dbReference>
<dbReference type="PANTHER" id="PTHR30349">
    <property type="entry name" value="PHAGE INTEGRASE-RELATED"/>
    <property type="match status" value="1"/>
</dbReference>
<evidence type="ECO:0000259" key="11">
    <source>
        <dbReference type="PROSITE" id="PS51900"/>
    </source>
</evidence>
<gene>
    <name evidence="9" type="primary">xerC</name>
    <name evidence="12" type="ORF">M5J20_00235</name>
</gene>
<evidence type="ECO:0000256" key="2">
    <source>
        <dbReference type="ARBA" id="ARBA00022490"/>
    </source>
</evidence>
<evidence type="ECO:0000256" key="3">
    <source>
        <dbReference type="ARBA" id="ARBA00022618"/>
    </source>
</evidence>
<evidence type="ECO:0000256" key="4">
    <source>
        <dbReference type="ARBA" id="ARBA00022829"/>
    </source>
</evidence>
<evidence type="ECO:0000259" key="10">
    <source>
        <dbReference type="PROSITE" id="PS51898"/>
    </source>
</evidence>
<evidence type="ECO:0000256" key="7">
    <source>
        <dbReference type="ARBA" id="ARBA00023172"/>
    </source>
</evidence>
<dbReference type="PROSITE" id="PS51898">
    <property type="entry name" value="TYR_RECOMBINASE"/>
    <property type="match status" value="1"/>
</dbReference>
<dbReference type="Pfam" id="PF00589">
    <property type="entry name" value="Phage_integrase"/>
    <property type="match status" value="1"/>
</dbReference>
<keyword evidence="13" id="KW-1185">Reference proteome</keyword>
<feature type="active site" evidence="9">
    <location>
        <position position="260"/>
    </location>
</feature>
<reference evidence="12" key="1">
    <citation type="submission" date="2022-05" db="EMBL/GenBank/DDBJ databases">
        <title>Corynebacterium sp. TA-R-1 sp. nov., isolated from human feces.</title>
        <authorList>
            <person name="Shamsuzzaman M."/>
            <person name="Dahal R.H."/>
        </authorList>
    </citation>
    <scope>NUCLEOTIDE SEQUENCE</scope>
    <source>
        <strain evidence="12">TA-R-1</strain>
    </source>
</reference>
<comment type="caution">
    <text evidence="12">The sequence shown here is derived from an EMBL/GenBank/DDBJ whole genome shotgun (WGS) entry which is preliminary data.</text>
</comment>
<dbReference type="Pfam" id="PF02899">
    <property type="entry name" value="Phage_int_SAM_1"/>
    <property type="match status" value="1"/>
</dbReference>
<dbReference type="RefSeq" id="WP_253575254.1">
    <property type="nucleotide sequence ID" value="NZ_JAMFTQ010000001.1"/>
</dbReference>
<dbReference type="InterPro" id="IPR044068">
    <property type="entry name" value="CB"/>
</dbReference>
<dbReference type="InterPro" id="IPR010998">
    <property type="entry name" value="Integrase_recombinase_N"/>
</dbReference>
<evidence type="ECO:0000313" key="12">
    <source>
        <dbReference type="EMBL" id="MCP1386628.1"/>
    </source>
</evidence>
<dbReference type="InterPro" id="IPR004107">
    <property type="entry name" value="Integrase_SAM-like_N"/>
</dbReference>
<dbReference type="Proteomes" id="UP001204000">
    <property type="component" value="Unassembled WGS sequence"/>
</dbReference>
<keyword evidence="5 9" id="KW-0229">DNA integration</keyword>
<dbReference type="Gene3D" id="1.10.443.10">
    <property type="entry name" value="Intergrase catalytic core"/>
    <property type="match status" value="1"/>
</dbReference>
<sequence>MSESSSQVQAAVADFADHARLVLGRSEHTVRGYQSDLAQLAGTVERFEDFTLDALRRWLADAVRQGKARSTLARRTAAVRAFSTWAYNQGYLDTDVAARLVAPKITRPLPTVLKPETATALVQDPMRATDAAGGTGASGTGADTPEALRDTAMLELLYATGMRVSELTGLNVVDIDLERRMAKVTGKGNKQRVVPFGSEAANAVRTWLNRGRSDLVAEAGEQALFVGSRGRRIDQRQVRRVVERAAADVGAGGVTPHSLRHTAATHLLEGGADLRMVQELLGHSSLQTTQIYTHVSAQRLKKVYDQAHPRA</sequence>
<comment type="subcellular location">
    <subcellularLocation>
        <location evidence="1 9">Cytoplasm</location>
    </subcellularLocation>
</comment>
<feature type="active site" evidence="9">
    <location>
        <position position="187"/>
    </location>
</feature>
<proteinExistence type="inferred from homology"/>
<organism evidence="12 13">
    <name type="scientific">Corynebacterium stercoris</name>
    <dbReference type="NCBI Taxonomy" id="2943490"/>
    <lineage>
        <taxon>Bacteria</taxon>
        <taxon>Bacillati</taxon>
        <taxon>Actinomycetota</taxon>
        <taxon>Actinomycetes</taxon>
        <taxon>Mycobacteriales</taxon>
        <taxon>Corynebacteriaceae</taxon>
        <taxon>Corynebacterium</taxon>
    </lineage>
</organism>
<dbReference type="CDD" id="cd00798">
    <property type="entry name" value="INT_XerDC_C"/>
    <property type="match status" value="1"/>
</dbReference>
<dbReference type="Gene3D" id="1.10.150.130">
    <property type="match status" value="1"/>
</dbReference>
<comment type="function">
    <text evidence="9">Site-specific tyrosine recombinase, which acts by catalyzing the cutting and rejoining of the recombining DNA molecules. The XerC-XerD complex is essential to convert dimers of the bacterial chromosome into monomers to permit their segregation at cell division. It also contributes to the segregational stability of plasmids.</text>
</comment>
<evidence type="ECO:0000256" key="1">
    <source>
        <dbReference type="ARBA" id="ARBA00004496"/>
    </source>
</evidence>
<feature type="domain" description="Tyr recombinase" evidence="10">
    <location>
        <begin position="108"/>
        <end position="305"/>
    </location>
</feature>
<comment type="subunit">
    <text evidence="9">Forms a cyclic heterotetrameric complex composed of two molecules of XerC and two molecules of XerD.</text>
</comment>
<protein>
    <recommendedName>
        <fullName evidence="9">Tyrosine recombinase XerC</fullName>
    </recommendedName>
</protein>
<dbReference type="InterPro" id="IPR002104">
    <property type="entry name" value="Integrase_catalytic"/>
</dbReference>
<evidence type="ECO:0000256" key="9">
    <source>
        <dbReference type="HAMAP-Rule" id="MF_01808"/>
    </source>
</evidence>
<feature type="active site" description="O-(3'-phospho-DNA)-tyrosine intermediate" evidence="9">
    <location>
        <position position="292"/>
    </location>
</feature>
<evidence type="ECO:0000256" key="8">
    <source>
        <dbReference type="ARBA" id="ARBA00023306"/>
    </source>
</evidence>
<dbReference type="EMBL" id="JAMFTQ010000001">
    <property type="protein sequence ID" value="MCP1386628.1"/>
    <property type="molecule type" value="Genomic_DNA"/>
</dbReference>
<evidence type="ECO:0000256" key="6">
    <source>
        <dbReference type="ARBA" id="ARBA00023125"/>
    </source>
</evidence>
<dbReference type="InterPro" id="IPR011010">
    <property type="entry name" value="DNA_brk_join_enz"/>
</dbReference>
<feature type="domain" description="Core-binding (CB)" evidence="11">
    <location>
        <begin position="6"/>
        <end position="87"/>
    </location>
</feature>
<feature type="active site" evidence="9">
    <location>
        <position position="283"/>
    </location>
</feature>
<keyword evidence="3 9" id="KW-0132">Cell division</keyword>